<dbReference type="EMBL" id="QGGO01000043">
    <property type="protein sequence ID" value="PWK16824.1"/>
    <property type="molecule type" value="Genomic_DNA"/>
</dbReference>
<name>A0A316DFI4_9BACT</name>
<comment type="caution">
    <text evidence="5">The sequence shown here is derived from an EMBL/GenBank/DDBJ whole genome shotgun (WGS) entry which is preliminary data.</text>
</comment>
<dbReference type="OrthoDB" id="9779074at2"/>
<dbReference type="PROSITE" id="PS01124">
    <property type="entry name" value="HTH_ARAC_FAMILY_2"/>
    <property type="match status" value="1"/>
</dbReference>
<evidence type="ECO:0000256" key="2">
    <source>
        <dbReference type="ARBA" id="ARBA00023125"/>
    </source>
</evidence>
<dbReference type="Pfam" id="PF12833">
    <property type="entry name" value="HTH_18"/>
    <property type="match status" value="1"/>
</dbReference>
<keyword evidence="2" id="KW-0238">DNA-binding</keyword>
<gene>
    <name evidence="5" type="ORF">LV89_04706</name>
</gene>
<dbReference type="Gene3D" id="1.10.10.60">
    <property type="entry name" value="Homeodomain-like"/>
    <property type="match status" value="2"/>
</dbReference>
<dbReference type="InterPro" id="IPR018060">
    <property type="entry name" value="HTH_AraC"/>
</dbReference>
<dbReference type="PANTHER" id="PTHR43280">
    <property type="entry name" value="ARAC-FAMILY TRANSCRIPTIONAL REGULATOR"/>
    <property type="match status" value="1"/>
</dbReference>
<evidence type="ECO:0000313" key="6">
    <source>
        <dbReference type="Proteomes" id="UP000245489"/>
    </source>
</evidence>
<feature type="domain" description="HTH araC/xylS-type" evidence="4">
    <location>
        <begin position="201"/>
        <end position="299"/>
    </location>
</feature>
<dbReference type="InterPro" id="IPR018062">
    <property type="entry name" value="HTH_AraC-typ_CS"/>
</dbReference>
<dbReference type="AlphaFoldDB" id="A0A316DFI4"/>
<accession>A0A316DFI4</accession>
<organism evidence="5 6">
    <name type="scientific">Arcicella aurantiaca</name>
    <dbReference type="NCBI Taxonomy" id="591202"/>
    <lineage>
        <taxon>Bacteria</taxon>
        <taxon>Pseudomonadati</taxon>
        <taxon>Bacteroidota</taxon>
        <taxon>Cytophagia</taxon>
        <taxon>Cytophagales</taxon>
        <taxon>Flectobacillaceae</taxon>
        <taxon>Arcicella</taxon>
    </lineage>
</organism>
<dbReference type="GO" id="GO:0003700">
    <property type="term" value="F:DNA-binding transcription factor activity"/>
    <property type="evidence" value="ECO:0007669"/>
    <property type="project" value="InterPro"/>
</dbReference>
<evidence type="ECO:0000259" key="4">
    <source>
        <dbReference type="PROSITE" id="PS01124"/>
    </source>
</evidence>
<dbReference type="InterPro" id="IPR009057">
    <property type="entry name" value="Homeodomain-like_sf"/>
</dbReference>
<dbReference type="Proteomes" id="UP000245489">
    <property type="component" value="Unassembled WGS sequence"/>
</dbReference>
<protein>
    <submittedName>
        <fullName evidence="5">Helix-turn-helix protein</fullName>
    </submittedName>
</protein>
<dbReference type="RefSeq" id="WP_109745347.1">
    <property type="nucleotide sequence ID" value="NZ_QGGO01000043.1"/>
</dbReference>
<dbReference type="Pfam" id="PF06719">
    <property type="entry name" value="AraC_N"/>
    <property type="match status" value="1"/>
</dbReference>
<dbReference type="SUPFAM" id="SSF46689">
    <property type="entry name" value="Homeodomain-like"/>
    <property type="match status" value="2"/>
</dbReference>
<keyword evidence="6" id="KW-1185">Reference proteome</keyword>
<sequence>MERIILPHAQEKNIEEYVERRISFTTEYAQLNIFDTTKIAKNVTYQYDKPSILSMVSGKKVIWKNTHESYEFVPGETLIIPSSQKLTFDFPDASIENPTQCLTFSIDPDKLLETVRSFSQNTILGKKYCWDNNNIPIHLNYNEKVQNLIRGLVQIFTEEHPSKEMFAELALKDLILRLLQSNARIFLLESNKILGEENRLTSIVKYIQEHLTGNITVDILADKACMSKSNFFKCFKNTFGITPLEYILSERIKLSKKMLEQSNLSLDRIAHDTGFSNAAYLIRQFKKHEQTTPGEYRNTFR</sequence>
<keyword evidence="1" id="KW-0805">Transcription regulation</keyword>
<dbReference type="InterPro" id="IPR009594">
    <property type="entry name" value="Tscrpt_reg_HTH_AraC_N"/>
</dbReference>
<dbReference type="PROSITE" id="PS00041">
    <property type="entry name" value="HTH_ARAC_FAMILY_1"/>
    <property type="match status" value="1"/>
</dbReference>
<evidence type="ECO:0000256" key="1">
    <source>
        <dbReference type="ARBA" id="ARBA00023015"/>
    </source>
</evidence>
<evidence type="ECO:0000256" key="3">
    <source>
        <dbReference type="ARBA" id="ARBA00023163"/>
    </source>
</evidence>
<proteinExistence type="predicted"/>
<evidence type="ECO:0000313" key="5">
    <source>
        <dbReference type="EMBL" id="PWK16824.1"/>
    </source>
</evidence>
<reference evidence="5 6" key="1">
    <citation type="submission" date="2018-05" db="EMBL/GenBank/DDBJ databases">
        <title>Genomic Encyclopedia of Archaeal and Bacterial Type Strains, Phase II (KMG-II): from individual species to whole genera.</title>
        <authorList>
            <person name="Goeker M."/>
        </authorList>
    </citation>
    <scope>NUCLEOTIDE SEQUENCE [LARGE SCALE GENOMIC DNA]</scope>
    <source>
        <strain evidence="5 6">DSM 22214</strain>
    </source>
</reference>
<dbReference type="GO" id="GO:0043565">
    <property type="term" value="F:sequence-specific DNA binding"/>
    <property type="evidence" value="ECO:0007669"/>
    <property type="project" value="InterPro"/>
</dbReference>
<dbReference type="PANTHER" id="PTHR43280:SF28">
    <property type="entry name" value="HTH-TYPE TRANSCRIPTIONAL ACTIVATOR RHAS"/>
    <property type="match status" value="1"/>
</dbReference>
<keyword evidence="3" id="KW-0804">Transcription</keyword>
<dbReference type="SMART" id="SM00342">
    <property type="entry name" value="HTH_ARAC"/>
    <property type="match status" value="1"/>
</dbReference>